<gene>
    <name evidence="1" type="ORF">CQA01_41020</name>
</gene>
<protein>
    <submittedName>
        <fullName evidence="1">Uncharacterized protein</fullName>
    </submittedName>
</protein>
<proteinExistence type="predicted"/>
<comment type="caution">
    <text evidence="1">The sequence shown here is derived from an EMBL/GenBank/DDBJ whole genome shotgun (WGS) entry which is preliminary data.</text>
</comment>
<dbReference type="AlphaFoldDB" id="A0A512CH62"/>
<evidence type="ECO:0000313" key="1">
    <source>
        <dbReference type="EMBL" id="GEO23568.1"/>
    </source>
</evidence>
<evidence type="ECO:0000313" key="2">
    <source>
        <dbReference type="Proteomes" id="UP000321301"/>
    </source>
</evidence>
<keyword evidence="2" id="KW-1185">Reference proteome</keyword>
<name>A0A512CH62_9BACT</name>
<accession>A0A512CH62</accession>
<dbReference type="InterPro" id="IPR036388">
    <property type="entry name" value="WH-like_DNA-bd_sf"/>
</dbReference>
<dbReference type="EMBL" id="BJYV01000024">
    <property type="protein sequence ID" value="GEO23568.1"/>
    <property type="molecule type" value="Genomic_DNA"/>
</dbReference>
<sequence>MTANNRITNSHYQLNYDVSRNTASRDLLDMGDKGIIKSSKIKDAGSYYEL</sequence>
<dbReference type="Proteomes" id="UP000321301">
    <property type="component" value="Unassembled WGS sequence"/>
</dbReference>
<reference evidence="1 2" key="1">
    <citation type="submission" date="2019-07" db="EMBL/GenBank/DDBJ databases">
        <title>Whole genome shotgun sequence of Cyclobacterium qasimii NBRC 106168.</title>
        <authorList>
            <person name="Hosoyama A."/>
            <person name="Uohara A."/>
            <person name="Ohji S."/>
            <person name="Ichikawa N."/>
        </authorList>
    </citation>
    <scope>NUCLEOTIDE SEQUENCE [LARGE SCALE GENOMIC DNA]</scope>
    <source>
        <strain evidence="1 2">NBRC 106168</strain>
    </source>
</reference>
<dbReference type="Gene3D" id="1.10.10.10">
    <property type="entry name" value="Winged helix-like DNA-binding domain superfamily/Winged helix DNA-binding domain"/>
    <property type="match status" value="1"/>
</dbReference>
<organism evidence="1 2">
    <name type="scientific">Cyclobacterium qasimii</name>
    <dbReference type="NCBI Taxonomy" id="1350429"/>
    <lineage>
        <taxon>Bacteria</taxon>
        <taxon>Pseudomonadati</taxon>
        <taxon>Bacteroidota</taxon>
        <taxon>Cytophagia</taxon>
        <taxon>Cytophagales</taxon>
        <taxon>Cyclobacteriaceae</taxon>
        <taxon>Cyclobacterium</taxon>
    </lineage>
</organism>